<feature type="compositionally biased region" description="Polar residues" evidence="1">
    <location>
        <begin position="19"/>
        <end position="34"/>
    </location>
</feature>
<feature type="region of interest" description="Disordered" evidence="1">
    <location>
        <begin position="1"/>
        <end position="34"/>
    </location>
</feature>
<name>A0A0F9TCN0_9ZZZZ</name>
<evidence type="ECO:0000256" key="1">
    <source>
        <dbReference type="SAM" id="MobiDB-lite"/>
    </source>
</evidence>
<dbReference type="AlphaFoldDB" id="A0A0F9TCN0"/>
<reference evidence="2" key="1">
    <citation type="journal article" date="2015" name="Nature">
        <title>Complex archaea that bridge the gap between prokaryotes and eukaryotes.</title>
        <authorList>
            <person name="Spang A."/>
            <person name="Saw J.H."/>
            <person name="Jorgensen S.L."/>
            <person name="Zaremba-Niedzwiedzka K."/>
            <person name="Martijn J."/>
            <person name="Lind A.E."/>
            <person name="van Eijk R."/>
            <person name="Schleper C."/>
            <person name="Guy L."/>
            <person name="Ettema T.J."/>
        </authorList>
    </citation>
    <scope>NUCLEOTIDE SEQUENCE</scope>
</reference>
<dbReference type="EMBL" id="LAZR01001774">
    <property type="protein sequence ID" value="KKN39253.1"/>
    <property type="molecule type" value="Genomic_DNA"/>
</dbReference>
<sequence>MTADPAARLRRAEELQAQHEGTLSALSQGSGAAP</sequence>
<organism evidence="2">
    <name type="scientific">marine sediment metagenome</name>
    <dbReference type="NCBI Taxonomy" id="412755"/>
    <lineage>
        <taxon>unclassified sequences</taxon>
        <taxon>metagenomes</taxon>
        <taxon>ecological metagenomes</taxon>
    </lineage>
</organism>
<gene>
    <name evidence="2" type="ORF">LCGC14_0745360</name>
</gene>
<comment type="caution">
    <text evidence="2">The sequence shown here is derived from an EMBL/GenBank/DDBJ whole genome shotgun (WGS) entry which is preliminary data.</text>
</comment>
<proteinExistence type="predicted"/>
<protein>
    <submittedName>
        <fullName evidence="2">Uncharacterized protein</fullName>
    </submittedName>
</protein>
<evidence type="ECO:0000313" key="2">
    <source>
        <dbReference type="EMBL" id="KKN39253.1"/>
    </source>
</evidence>
<accession>A0A0F9TCN0</accession>